<keyword evidence="1" id="KW-0175">Coiled coil</keyword>
<dbReference type="Proteomes" id="UP000009168">
    <property type="component" value="Unassembled WGS sequence"/>
</dbReference>
<feature type="compositionally biased region" description="Basic and acidic residues" evidence="2">
    <location>
        <begin position="986"/>
        <end position="998"/>
    </location>
</feature>
<evidence type="ECO:0000313" key="3">
    <source>
        <dbReference type="EMBL" id="EAR95491.2"/>
    </source>
</evidence>
<dbReference type="EMBL" id="GG662704">
    <property type="protein sequence ID" value="EAR95491.2"/>
    <property type="molecule type" value="Genomic_DNA"/>
</dbReference>
<evidence type="ECO:0000256" key="1">
    <source>
        <dbReference type="SAM" id="Coils"/>
    </source>
</evidence>
<evidence type="ECO:0000313" key="4">
    <source>
        <dbReference type="Proteomes" id="UP000009168"/>
    </source>
</evidence>
<sequence>MFMKSIMKGKMPKTQEEMIQDERQYQESKKQKFQITDDLIRAVNRNVAPILVDLKLKQKDGDDQDLDLNFNKEDLIDMVKNVNQYEDVKLVQQKSKIDYDQIQQQQKKKKPQEMTDQEIMKQLQEIANTRLRAANSNYLNLFGVERSRCTMPQCQKICPQYRGSYNIKPYQGVELFSCINCKCPMNSHEIPLKQDSFSNTLSEELSSKYIESTHLNFKSLVALFLVWPQEEDKYIMNSNRIPDFIKQRKKHQQNQTIYSANLEKLVQIFNEGSFDILSYYDCSPTQLYDKLVEKKIFSIKKPVPKQEIDSYLAFIKSFQKADHSSKSHKSTENKRNLLNNERDLQKFQLYQRYKDKIQAKFDKMSHSQQKDIEQAKVYVLLISSKYQNPYTQFRKFLVASKQSIPNEFVYYYSSKYKYKGIIDCQQFFPDFFKINYQTFVLAQHIPKKVLLQSRADATISDEKMKIKEEEIRNREVKKNDDKLRDYLDFNNFVVIEEDFSKQQSKLGQAFEFIDDEEDSRAQFFKFCQVGAKSLNIKICAKIGPPTYTTIGAEAPNVYRITDEYDNENIANNLCEDMSQSQRVAVVLRPIIVNSKMDEILINIFRINDFIVVNRVFTLLTLDQAKLLAKLEGISDSNKENYISMMREGIVQIILLTKPGGVKQVQVLSNGCITGLKLQKTNYLDELFVLHEQNGVIFKEIIQKNFFNVFQSYTNLNMFSGIKEFFNLEKLIFQDQANEDDDSGGLFINQQTKEVHFEGKQQAVVNLGKHFTPIKKNQIIDDINQERFNFFLYCPKDELSTEQIVSVFMPECANIQLIHIVLKPQYIQYEKEVKQQLLKLKFKVWNIKKFLIPNAHDAKQFVDSLQVIKNANSRGIETSYNTEQFAIFSCVKPAGRKEMLSFLQDFKIEYVKGEVTEPIIANSLKSMLIPCHTDQAHDLAQHYIHPKLRIFNGQDFSNMSIEEKAICAKYMLESTFATGISVKKKKVTDAGENNKDKTQSGRVDTQQSEEQEGQQKLIDEYDIQEKLIDNPLYPQEFKHFVIKSEDLGYFEVRIHDPLSLKPYEINYIRLSQNFKLTSWYYSLINQQYMQRCPLSYQFRMMPDYKDFEIQFRNKAYNNLPSHIFDVAEYCGGFFLETIADQMKLYRKYELTEQQQSAMRRNNINRGSVVTYMWGMKLAKFVKEMEDLEFPQIDGFGAIICDLQGQFRGTFQDNDELEENLMQKYREILEKIKKQLEANKTDMKLMNRNNDSESRSQMIERIKAKIGEICKSEVFKQSRQKDMRRIFPSFVENEHIRVRVDNRQIYKRYLNQDYQTQDEFFENRDQSIDLKPDIKKLNGIIKDLLNLERLETENKFNSESLKKKLKEEETTFDMVDIEKRLQFLDDDSQITFLIDQITTKKNKVLRILKGLEILEDEEKKRLKQQQRLLNQNNKQAVEIENNEEDDENKFTVKKYLNRLDDINNFMNRLNEKYNGKNGKFNIQAARRINTFCFSYVVPEIKSKYSLVANIFYLIDVQFKSISAKYHLTNNDQEEYRQLITSLESGFKTHYKMDDQDIKYLREKYQDSKLVNRERKSHIPDFIKIEQFFIYLAQMERNLSLVEEKSNIFTRILDEKQKEIKEFKEKMATGKPDESEWRKIEQKWEPLTEKIMSDKKQIDQQIMKLLDELDKFETDFSYEESMNQEDQNQPNRKIQIKKDHLFVRPQGEQFSKYINDPTYEKFLVDILDIPYKFDPAEQNPNMKSVVKNRRLPLLEKYGDKEFLQDANKDVLQKTWLNKEPLLISHMRPVKAEDRNYLLVENIHKNQQSESEKAIQKEIRRFKISQGIPLNEDEDEQKQDEQLKKQDYVEYQKQQLKKQFQKQQILNDRYDDTNPERSSNLAQDILDNYVKMIQQEKEQMTKQRQQESEYNRNYQNYKK</sequence>
<accession>Q23FW9</accession>
<keyword evidence="4" id="KW-1185">Reference proteome</keyword>
<feature type="coiled-coil region" evidence="1">
    <location>
        <begin position="1406"/>
        <end position="1470"/>
    </location>
</feature>
<dbReference type="GeneID" id="7837041"/>
<dbReference type="KEGG" id="tet:TTHERM_00078950"/>
<dbReference type="HOGENOM" id="CLU_235553_0_0_1"/>
<dbReference type="RefSeq" id="XP_001015736.2">
    <property type="nucleotide sequence ID" value="XM_001015736.3"/>
</dbReference>
<feature type="region of interest" description="Disordered" evidence="2">
    <location>
        <begin position="986"/>
        <end position="1012"/>
    </location>
</feature>
<dbReference type="eggNOG" id="ENOG502SIA9">
    <property type="taxonomic scope" value="Eukaryota"/>
</dbReference>
<organism evidence="3 4">
    <name type="scientific">Tetrahymena thermophila (strain SB210)</name>
    <dbReference type="NCBI Taxonomy" id="312017"/>
    <lineage>
        <taxon>Eukaryota</taxon>
        <taxon>Sar</taxon>
        <taxon>Alveolata</taxon>
        <taxon>Ciliophora</taxon>
        <taxon>Intramacronucleata</taxon>
        <taxon>Oligohymenophorea</taxon>
        <taxon>Hymenostomatida</taxon>
        <taxon>Tetrahymenina</taxon>
        <taxon>Tetrahymenidae</taxon>
        <taxon>Tetrahymena</taxon>
    </lineage>
</organism>
<feature type="region of interest" description="Disordered" evidence="2">
    <location>
        <begin position="1892"/>
        <end position="1915"/>
    </location>
</feature>
<dbReference type="InParanoid" id="Q23FW9"/>
<feature type="compositionally biased region" description="Basic and acidic residues" evidence="2">
    <location>
        <begin position="1892"/>
        <end position="1906"/>
    </location>
</feature>
<feature type="coiled-coil region" evidence="1">
    <location>
        <begin position="1212"/>
        <end position="1247"/>
    </location>
</feature>
<name>Q23FW9_TETTS</name>
<dbReference type="OrthoDB" id="288830at2759"/>
<gene>
    <name evidence="3" type="ORF">TTHERM_00078950</name>
</gene>
<proteinExistence type="predicted"/>
<reference evidence="4" key="1">
    <citation type="journal article" date="2006" name="PLoS Biol.">
        <title>Macronuclear genome sequence of the ciliate Tetrahymena thermophila, a model eukaryote.</title>
        <authorList>
            <person name="Eisen J.A."/>
            <person name="Coyne R.S."/>
            <person name="Wu M."/>
            <person name="Wu D."/>
            <person name="Thiagarajan M."/>
            <person name="Wortman J.R."/>
            <person name="Badger J.H."/>
            <person name="Ren Q."/>
            <person name="Amedeo P."/>
            <person name="Jones K.M."/>
            <person name="Tallon L.J."/>
            <person name="Delcher A.L."/>
            <person name="Salzberg S.L."/>
            <person name="Silva J.C."/>
            <person name="Haas B.J."/>
            <person name="Majoros W.H."/>
            <person name="Farzad M."/>
            <person name="Carlton J.M."/>
            <person name="Smith R.K. Jr."/>
            <person name="Garg J."/>
            <person name="Pearlman R.E."/>
            <person name="Karrer K.M."/>
            <person name="Sun L."/>
            <person name="Manning G."/>
            <person name="Elde N.C."/>
            <person name="Turkewitz A.P."/>
            <person name="Asai D.J."/>
            <person name="Wilkes D.E."/>
            <person name="Wang Y."/>
            <person name="Cai H."/>
            <person name="Collins K."/>
            <person name="Stewart B.A."/>
            <person name="Lee S.R."/>
            <person name="Wilamowska K."/>
            <person name="Weinberg Z."/>
            <person name="Ruzzo W.L."/>
            <person name="Wloga D."/>
            <person name="Gaertig J."/>
            <person name="Frankel J."/>
            <person name="Tsao C.-C."/>
            <person name="Gorovsky M.A."/>
            <person name="Keeling P.J."/>
            <person name="Waller R.F."/>
            <person name="Patron N.J."/>
            <person name="Cherry J.M."/>
            <person name="Stover N.A."/>
            <person name="Krieger C.J."/>
            <person name="del Toro C."/>
            <person name="Ryder H.F."/>
            <person name="Williamson S.C."/>
            <person name="Barbeau R.A."/>
            <person name="Hamilton E.P."/>
            <person name="Orias E."/>
        </authorList>
    </citation>
    <scope>NUCLEOTIDE SEQUENCE [LARGE SCALE GENOMIC DNA]</scope>
    <source>
        <strain evidence="4">SB210</strain>
    </source>
</reference>
<evidence type="ECO:0000256" key="2">
    <source>
        <dbReference type="SAM" id="MobiDB-lite"/>
    </source>
</evidence>
<protein>
    <submittedName>
        <fullName evidence="3">Uncharacterized protein</fullName>
    </submittedName>
</protein>